<organism evidence="1 2">
    <name type="scientific">Panicum miliaceum</name>
    <name type="common">Proso millet</name>
    <name type="synonym">Broomcorn millet</name>
    <dbReference type="NCBI Taxonomy" id="4540"/>
    <lineage>
        <taxon>Eukaryota</taxon>
        <taxon>Viridiplantae</taxon>
        <taxon>Streptophyta</taxon>
        <taxon>Embryophyta</taxon>
        <taxon>Tracheophyta</taxon>
        <taxon>Spermatophyta</taxon>
        <taxon>Magnoliopsida</taxon>
        <taxon>Liliopsida</taxon>
        <taxon>Poales</taxon>
        <taxon>Poaceae</taxon>
        <taxon>PACMAD clade</taxon>
        <taxon>Panicoideae</taxon>
        <taxon>Panicodae</taxon>
        <taxon>Paniceae</taxon>
        <taxon>Panicinae</taxon>
        <taxon>Panicum</taxon>
        <taxon>Panicum sect. Panicum</taxon>
    </lineage>
</organism>
<dbReference type="AlphaFoldDB" id="A0A3L6RJ59"/>
<evidence type="ECO:0000313" key="1">
    <source>
        <dbReference type="EMBL" id="RLN04426.1"/>
    </source>
</evidence>
<sequence length="82" mass="9776">MLLWIWWMERNRVRGGEERWEAIRLAGTIAHQSDEYLAIGKEECRQPLRRLWVKPNSEFLKVNSDGVMGLSCQEQEKEDGEW</sequence>
<evidence type="ECO:0000313" key="2">
    <source>
        <dbReference type="Proteomes" id="UP000275267"/>
    </source>
</evidence>
<dbReference type="EMBL" id="PQIB02000008">
    <property type="protein sequence ID" value="RLN04426.1"/>
    <property type="molecule type" value="Genomic_DNA"/>
</dbReference>
<name>A0A3L6RJ59_PANMI</name>
<dbReference type="Proteomes" id="UP000275267">
    <property type="component" value="Unassembled WGS sequence"/>
</dbReference>
<comment type="caution">
    <text evidence="1">The sequence shown here is derived from an EMBL/GenBank/DDBJ whole genome shotgun (WGS) entry which is preliminary data.</text>
</comment>
<proteinExistence type="predicted"/>
<keyword evidence="2" id="KW-1185">Reference proteome</keyword>
<protein>
    <submittedName>
        <fullName evidence="1">Uncharacterized protein</fullName>
    </submittedName>
</protein>
<gene>
    <name evidence="1" type="ORF">C2845_PM13G04960</name>
</gene>
<accession>A0A3L6RJ59</accession>
<reference evidence="2" key="1">
    <citation type="journal article" date="2019" name="Nat. Commun.">
        <title>The genome of broomcorn millet.</title>
        <authorList>
            <person name="Zou C."/>
            <person name="Miki D."/>
            <person name="Li D."/>
            <person name="Tang Q."/>
            <person name="Xiao L."/>
            <person name="Rajput S."/>
            <person name="Deng P."/>
            <person name="Jia W."/>
            <person name="Huang R."/>
            <person name="Zhang M."/>
            <person name="Sun Y."/>
            <person name="Hu J."/>
            <person name="Fu X."/>
            <person name="Schnable P.S."/>
            <person name="Li F."/>
            <person name="Zhang H."/>
            <person name="Feng B."/>
            <person name="Zhu X."/>
            <person name="Liu R."/>
            <person name="Schnable J.C."/>
            <person name="Zhu J.-K."/>
            <person name="Zhang H."/>
        </authorList>
    </citation>
    <scope>NUCLEOTIDE SEQUENCE [LARGE SCALE GENOMIC DNA]</scope>
</reference>